<sequence>MRARRGVTAVAIATTLAFTVAGCGGEAGKQGDTGSSAESPRPPDAGKGDDGGSEVPEPSRTLAVVKGSDELVLTLTSAQRDSGGFVTVNGQVKNTGSESFYGVSAWRGNEQEIVRNSGRSVGGATLVDNKGKKRYYVLRDTEGRCLCTTGVSKVEAGRSVAVFMQFPAPPEKTTGVDFQLPGFPSTPIELTS</sequence>
<comment type="caution">
    <text evidence="2">The sequence shown here is derived from an EMBL/GenBank/DDBJ whole genome shotgun (WGS) entry which is preliminary data.</text>
</comment>
<dbReference type="EMBL" id="JBIRWE010000002">
    <property type="protein sequence ID" value="MFI1964106.1"/>
    <property type="molecule type" value="Genomic_DNA"/>
</dbReference>
<dbReference type="PROSITE" id="PS51257">
    <property type="entry name" value="PROKAR_LIPOPROTEIN"/>
    <property type="match status" value="1"/>
</dbReference>
<organism evidence="2 3">
    <name type="scientific">Streptomyces pathocidini</name>
    <dbReference type="NCBI Taxonomy" id="1650571"/>
    <lineage>
        <taxon>Bacteria</taxon>
        <taxon>Bacillati</taxon>
        <taxon>Actinomycetota</taxon>
        <taxon>Actinomycetes</taxon>
        <taxon>Kitasatosporales</taxon>
        <taxon>Streptomycetaceae</taxon>
        <taxon>Streptomyces</taxon>
    </lineage>
</organism>
<keyword evidence="3" id="KW-1185">Reference proteome</keyword>
<reference evidence="2 3" key="1">
    <citation type="submission" date="2024-10" db="EMBL/GenBank/DDBJ databases">
        <title>The Natural Products Discovery Center: Release of the First 8490 Sequenced Strains for Exploring Actinobacteria Biosynthetic Diversity.</title>
        <authorList>
            <person name="Kalkreuter E."/>
            <person name="Kautsar S.A."/>
            <person name="Yang D."/>
            <person name="Bader C.D."/>
            <person name="Teijaro C.N."/>
            <person name="Fluegel L."/>
            <person name="Davis C.M."/>
            <person name="Simpson J.R."/>
            <person name="Lauterbach L."/>
            <person name="Steele A.D."/>
            <person name="Gui C."/>
            <person name="Meng S."/>
            <person name="Li G."/>
            <person name="Viehrig K."/>
            <person name="Ye F."/>
            <person name="Su P."/>
            <person name="Kiefer A.F."/>
            <person name="Nichols A."/>
            <person name="Cepeda A.J."/>
            <person name="Yan W."/>
            <person name="Fan B."/>
            <person name="Jiang Y."/>
            <person name="Adhikari A."/>
            <person name="Zheng C.-J."/>
            <person name="Schuster L."/>
            <person name="Cowan T.M."/>
            <person name="Smanski M.J."/>
            <person name="Chevrette M.G."/>
            <person name="De Carvalho L.P.S."/>
            <person name="Shen B."/>
        </authorList>
    </citation>
    <scope>NUCLEOTIDE SEQUENCE [LARGE SCALE GENOMIC DNA]</scope>
    <source>
        <strain evidence="2 3">NPDC020327</strain>
    </source>
</reference>
<dbReference type="Proteomes" id="UP001611548">
    <property type="component" value="Unassembled WGS sequence"/>
</dbReference>
<accession>A0ABW7UN74</accession>
<evidence type="ECO:0008006" key="4">
    <source>
        <dbReference type="Google" id="ProtNLM"/>
    </source>
</evidence>
<gene>
    <name evidence="2" type="ORF">ACH429_08210</name>
</gene>
<evidence type="ECO:0000313" key="2">
    <source>
        <dbReference type="EMBL" id="MFI1964106.1"/>
    </source>
</evidence>
<evidence type="ECO:0000256" key="1">
    <source>
        <dbReference type="SAM" id="MobiDB-lite"/>
    </source>
</evidence>
<name>A0ABW7UN74_9ACTN</name>
<evidence type="ECO:0000313" key="3">
    <source>
        <dbReference type="Proteomes" id="UP001611548"/>
    </source>
</evidence>
<proteinExistence type="predicted"/>
<feature type="region of interest" description="Disordered" evidence="1">
    <location>
        <begin position="24"/>
        <end position="57"/>
    </location>
</feature>
<dbReference type="RefSeq" id="WP_240483706.1">
    <property type="nucleotide sequence ID" value="NZ_JBIRWE010000002.1"/>
</dbReference>
<protein>
    <recommendedName>
        <fullName evidence="4">Secreted protein</fullName>
    </recommendedName>
</protein>